<organism evidence="2 3">
    <name type="scientific">Allokutzneria multivorans</name>
    <dbReference type="NCBI Taxonomy" id="1142134"/>
    <lineage>
        <taxon>Bacteria</taxon>
        <taxon>Bacillati</taxon>
        <taxon>Actinomycetota</taxon>
        <taxon>Actinomycetes</taxon>
        <taxon>Pseudonocardiales</taxon>
        <taxon>Pseudonocardiaceae</taxon>
        <taxon>Allokutzneria</taxon>
    </lineage>
</organism>
<name>A0ABP7TE91_9PSEU</name>
<accession>A0ABP7TE91</accession>
<dbReference type="InterPro" id="IPR005325">
    <property type="entry name" value="DUF308_memb"/>
</dbReference>
<feature type="transmembrane region" description="Helical" evidence="1">
    <location>
        <begin position="149"/>
        <end position="172"/>
    </location>
</feature>
<gene>
    <name evidence="2" type="ORF">GCM10022247_56300</name>
</gene>
<evidence type="ECO:0000313" key="3">
    <source>
        <dbReference type="Proteomes" id="UP001501747"/>
    </source>
</evidence>
<keyword evidence="1" id="KW-1133">Transmembrane helix</keyword>
<dbReference type="RefSeq" id="WP_344881071.1">
    <property type="nucleotide sequence ID" value="NZ_BAABAL010000019.1"/>
</dbReference>
<sequence length="195" mass="20236">MGDFLLRRWWLVVVRGVAAILFGVVALAWPGITVLALVTLFGVYAFVDGVVAVAVALADKVAPSADRAMTGLLGVVSLVAGIVAVTLPEITALTLLYVIAAWSVLAGVLQIGVAWRLRKVLAREWLLFVSGGLSLALGLALFISPGEGAIALVVTIAAFALLWGIVLTLVGIRLRTIGKRLAAEAELAEGTTAAL</sequence>
<keyword evidence="1" id="KW-0812">Transmembrane</keyword>
<evidence type="ECO:0008006" key="4">
    <source>
        <dbReference type="Google" id="ProtNLM"/>
    </source>
</evidence>
<dbReference type="InterPro" id="IPR052712">
    <property type="entry name" value="Acid_resist_chaperone_HdeD"/>
</dbReference>
<dbReference type="Proteomes" id="UP001501747">
    <property type="component" value="Unassembled WGS sequence"/>
</dbReference>
<feature type="transmembrane region" description="Helical" evidence="1">
    <location>
        <begin position="70"/>
        <end position="88"/>
    </location>
</feature>
<comment type="caution">
    <text evidence="2">The sequence shown here is derived from an EMBL/GenBank/DDBJ whole genome shotgun (WGS) entry which is preliminary data.</text>
</comment>
<dbReference type="PANTHER" id="PTHR34989">
    <property type="entry name" value="PROTEIN HDED"/>
    <property type="match status" value="1"/>
</dbReference>
<keyword evidence="3" id="KW-1185">Reference proteome</keyword>
<dbReference type="EMBL" id="BAABAL010000019">
    <property type="protein sequence ID" value="GAA4024622.1"/>
    <property type="molecule type" value="Genomic_DNA"/>
</dbReference>
<evidence type="ECO:0000256" key="1">
    <source>
        <dbReference type="SAM" id="Phobius"/>
    </source>
</evidence>
<feature type="transmembrane region" description="Helical" evidence="1">
    <location>
        <begin position="9"/>
        <end position="29"/>
    </location>
</feature>
<keyword evidence="1" id="KW-0472">Membrane</keyword>
<feature type="transmembrane region" description="Helical" evidence="1">
    <location>
        <begin position="125"/>
        <end position="143"/>
    </location>
</feature>
<dbReference type="PANTHER" id="PTHR34989:SF1">
    <property type="entry name" value="PROTEIN HDED"/>
    <property type="match status" value="1"/>
</dbReference>
<feature type="transmembrane region" description="Helical" evidence="1">
    <location>
        <begin position="35"/>
        <end position="58"/>
    </location>
</feature>
<evidence type="ECO:0000313" key="2">
    <source>
        <dbReference type="EMBL" id="GAA4024622.1"/>
    </source>
</evidence>
<proteinExistence type="predicted"/>
<feature type="transmembrane region" description="Helical" evidence="1">
    <location>
        <begin position="94"/>
        <end position="113"/>
    </location>
</feature>
<protein>
    <recommendedName>
        <fullName evidence="4">HdeD family acid-resistance protein</fullName>
    </recommendedName>
</protein>
<reference evidence="3" key="1">
    <citation type="journal article" date="2019" name="Int. J. Syst. Evol. Microbiol.">
        <title>The Global Catalogue of Microorganisms (GCM) 10K type strain sequencing project: providing services to taxonomists for standard genome sequencing and annotation.</title>
        <authorList>
            <consortium name="The Broad Institute Genomics Platform"/>
            <consortium name="The Broad Institute Genome Sequencing Center for Infectious Disease"/>
            <person name="Wu L."/>
            <person name="Ma J."/>
        </authorList>
    </citation>
    <scope>NUCLEOTIDE SEQUENCE [LARGE SCALE GENOMIC DNA]</scope>
    <source>
        <strain evidence="3">JCM 17342</strain>
    </source>
</reference>
<dbReference type="Pfam" id="PF03729">
    <property type="entry name" value="DUF308"/>
    <property type="match status" value="2"/>
</dbReference>